<sequence>MQLSTEQMQQMKRNLVHSQARQWTARVDAALLPAQRGEPLARLGALQQLVSEGLAPNETLAARDVQQAAQWLQMGLEAGAPWRDTRAAALLNAAAALGALWFVDGRLLPGARQLPLQPTLPVTMAQLLAQEQGLRFKQAAMRERELRAGLHLAWQRALAQELGDAALLELARTAFAPHAEPRDDAPEPEFEDEALPLSPDAQAFLSHEQRLAQMAGLEGSPVARLCLAGDLLLGLGRCVRLATTLPPDSREPLLKEAIHAAAGFQR</sequence>
<proteinExistence type="predicted"/>
<name>A0A931J959_9BURK</name>
<evidence type="ECO:0000313" key="1">
    <source>
        <dbReference type="EMBL" id="MBH9578662.1"/>
    </source>
</evidence>
<protein>
    <submittedName>
        <fullName evidence="1">Uncharacterized protein</fullName>
    </submittedName>
</protein>
<dbReference type="AlphaFoldDB" id="A0A931J959"/>
<accession>A0A931J959</accession>
<gene>
    <name evidence="1" type="ORF">I7X39_17355</name>
</gene>
<comment type="caution">
    <text evidence="1">The sequence shown here is derived from an EMBL/GenBank/DDBJ whole genome shotgun (WGS) entry which is preliminary data.</text>
</comment>
<dbReference type="EMBL" id="JAEDAK010000014">
    <property type="protein sequence ID" value="MBH9578662.1"/>
    <property type="molecule type" value="Genomic_DNA"/>
</dbReference>
<reference evidence="1" key="1">
    <citation type="submission" date="2020-12" db="EMBL/GenBank/DDBJ databases">
        <title>The genome sequence of Inhella sp. 1Y17.</title>
        <authorList>
            <person name="Liu Y."/>
        </authorList>
    </citation>
    <scope>NUCLEOTIDE SEQUENCE</scope>
    <source>
        <strain evidence="1">1Y17</strain>
    </source>
</reference>
<keyword evidence="2" id="KW-1185">Reference proteome</keyword>
<dbReference type="Proteomes" id="UP000613266">
    <property type="component" value="Unassembled WGS sequence"/>
</dbReference>
<dbReference type="RefSeq" id="WP_198112434.1">
    <property type="nucleotide sequence ID" value="NZ_JAEDAK010000014.1"/>
</dbReference>
<evidence type="ECO:0000313" key="2">
    <source>
        <dbReference type="Proteomes" id="UP000613266"/>
    </source>
</evidence>
<organism evidence="1 2">
    <name type="scientific">Inhella proteolytica</name>
    <dbReference type="NCBI Taxonomy" id="2795029"/>
    <lineage>
        <taxon>Bacteria</taxon>
        <taxon>Pseudomonadati</taxon>
        <taxon>Pseudomonadota</taxon>
        <taxon>Betaproteobacteria</taxon>
        <taxon>Burkholderiales</taxon>
        <taxon>Sphaerotilaceae</taxon>
        <taxon>Inhella</taxon>
    </lineage>
</organism>